<organism evidence="1 2">
    <name type="scientific">Bacillus infantis NRRL B-14911</name>
    <dbReference type="NCBI Taxonomy" id="1367477"/>
    <lineage>
        <taxon>Bacteria</taxon>
        <taxon>Bacillati</taxon>
        <taxon>Bacillota</taxon>
        <taxon>Bacilli</taxon>
        <taxon>Bacillales</taxon>
        <taxon>Bacillaceae</taxon>
        <taxon>Bacillus</taxon>
    </lineage>
</organism>
<keyword evidence="2" id="KW-1185">Reference proteome</keyword>
<proteinExistence type="predicted"/>
<dbReference type="KEGG" id="bif:N288_03740"/>
<accession>U5L4W7</accession>
<gene>
    <name evidence="1" type="ORF">N288_03740</name>
</gene>
<protein>
    <submittedName>
        <fullName evidence="1">Uncharacterized protein</fullName>
    </submittedName>
</protein>
<name>U5L4W7_9BACI</name>
<dbReference type="AlphaFoldDB" id="U5L4W7"/>
<dbReference type="EMBL" id="CP006643">
    <property type="protein sequence ID" value="AGX02709.1"/>
    <property type="molecule type" value="Genomic_DNA"/>
</dbReference>
<dbReference type="PATRIC" id="fig|1367477.3.peg.690"/>
<reference evidence="1 2" key="1">
    <citation type="submission" date="2013-07" db="EMBL/GenBank/DDBJ databases">
        <title>Complete genome sequence of Bacillus infantis NRRL B-14911 that has potential to induce cardiac disease by antigenic mimicry.</title>
        <authorList>
            <person name="Massilamany C."/>
            <person name="Smith T.P.L."/>
            <person name="Loy J.D."/>
            <person name="Barletta R."/>
            <person name="Reddy J."/>
        </authorList>
    </citation>
    <scope>NUCLEOTIDE SEQUENCE [LARGE SCALE GENOMIC DNA]</scope>
    <source>
        <strain evidence="1 2">NRRL B-14911</strain>
    </source>
</reference>
<evidence type="ECO:0000313" key="2">
    <source>
        <dbReference type="Proteomes" id="UP000017805"/>
    </source>
</evidence>
<evidence type="ECO:0000313" key="1">
    <source>
        <dbReference type="EMBL" id="AGX02709.1"/>
    </source>
</evidence>
<dbReference type="Proteomes" id="UP000017805">
    <property type="component" value="Chromosome"/>
</dbReference>
<dbReference type="HOGENOM" id="CLU_3149489_0_0_9"/>
<sequence length="48" mass="5508">MAPDAFYHYMIGGLGVPQNRKWPFSLDLGLFCLEFNFFSPDCGFFTPL</sequence>